<dbReference type="PANTHER" id="PTHR43329">
    <property type="entry name" value="EPOXIDE HYDROLASE"/>
    <property type="match status" value="1"/>
</dbReference>
<name>A0A498JB29_MALDO</name>
<dbReference type="Pfam" id="PF00561">
    <property type="entry name" value="Abhydrolase_1"/>
    <property type="match status" value="1"/>
</dbReference>
<evidence type="ECO:0000313" key="2">
    <source>
        <dbReference type="EMBL" id="RXH91314.1"/>
    </source>
</evidence>
<dbReference type="AlphaFoldDB" id="A0A498JB29"/>
<accession>A0A498JB29</accession>
<dbReference type="InterPro" id="IPR000073">
    <property type="entry name" value="AB_hydrolase_1"/>
</dbReference>
<evidence type="ECO:0000313" key="3">
    <source>
        <dbReference type="Proteomes" id="UP000290289"/>
    </source>
</evidence>
<reference evidence="2 3" key="1">
    <citation type="submission" date="2018-10" db="EMBL/GenBank/DDBJ databases">
        <title>A high-quality apple genome assembly.</title>
        <authorList>
            <person name="Hu J."/>
        </authorList>
    </citation>
    <scope>NUCLEOTIDE SEQUENCE [LARGE SCALE GENOMIC DNA]</scope>
    <source>
        <strain evidence="3">cv. HFTH1</strain>
        <tissue evidence="2">Young leaf</tissue>
    </source>
</reference>
<organism evidence="2 3">
    <name type="scientific">Malus domestica</name>
    <name type="common">Apple</name>
    <name type="synonym">Pyrus malus</name>
    <dbReference type="NCBI Taxonomy" id="3750"/>
    <lineage>
        <taxon>Eukaryota</taxon>
        <taxon>Viridiplantae</taxon>
        <taxon>Streptophyta</taxon>
        <taxon>Embryophyta</taxon>
        <taxon>Tracheophyta</taxon>
        <taxon>Spermatophyta</taxon>
        <taxon>Magnoliopsida</taxon>
        <taxon>eudicotyledons</taxon>
        <taxon>Gunneridae</taxon>
        <taxon>Pentapetalae</taxon>
        <taxon>rosids</taxon>
        <taxon>fabids</taxon>
        <taxon>Rosales</taxon>
        <taxon>Rosaceae</taxon>
        <taxon>Amygdaloideae</taxon>
        <taxon>Maleae</taxon>
        <taxon>Malus</taxon>
    </lineage>
</organism>
<dbReference type="InterPro" id="IPR029058">
    <property type="entry name" value="AB_hydrolase_fold"/>
</dbReference>
<dbReference type="STRING" id="3750.A0A498JB29"/>
<proteinExistence type="predicted"/>
<sequence>MLMVRRSAATNLGKFAPTVDHAHLKADRHQLLSLSSLGYRCITPNLRGFRNTDTSPSQTSYTAMHMVSDLIGLLDHLGIDQVFLVTHD</sequence>
<keyword evidence="3" id="KW-1185">Reference proteome</keyword>
<protein>
    <recommendedName>
        <fullName evidence="1">AB hydrolase-1 domain-containing protein</fullName>
    </recommendedName>
</protein>
<gene>
    <name evidence="2" type="ORF">DVH24_020337</name>
</gene>
<dbReference type="EMBL" id="RDQH01000334">
    <property type="protein sequence ID" value="RXH91314.1"/>
    <property type="molecule type" value="Genomic_DNA"/>
</dbReference>
<feature type="domain" description="AB hydrolase-1" evidence="1">
    <location>
        <begin position="33"/>
        <end position="88"/>
    </location>
</feature>
<dbReference type="SUPFAM" id="SSF53474">
    <property type="entry name" value="alpha/beta-Hydrolases"/>
    <property type="match status" value="1"/>
</dbReference>
<dbReference type="Gene3D" id="3.40.50.1820">
    <property type="entry name" value="alpha/beta hydrolase"/>
    <property type="match status" value="1"/>
</dbReference>
<evidence type="ECO:0000259" key="1">
    <source>
        <dbReference type="Pfam" id="PF00561"/>
    </source>
</evidence>
<dbReference type="Proteomes" id="UP000290289">
    <property type="component" value="Chromosome 8"/>
</dbReference>
<comment type="caution">
    <text evidence="2">The sequence shown here is derived from an EMBL/GenBank/DDBJ whole genome shotgun (WGS) entry which is preliminary data.</text>
</comment>